<evidence type="ECO:0000313" key="1">
    <source>
        <dbReference type="EMBL" id="KAI6093210.1"/>
    </source>
</evidence>
<organism evidence="1 2">
    <name type="scientific">Hypoxylon rubiginosum</name>
    <dbReference type="NCBI Taxonomy" id="110542"/>
    <lineage>
        <taxon>Eukaryota</taxon>
        <taxon>Fungi</taxon>
        <taxon>Dikarya</taxon>
        <taxon>Ascomycota</taxon>
        <taxon>Pezizomycotina</taxon>
        <taxon>Sordariomycetes</taxon>
        <taxon>Xylariomycetidae</taxon>
        <taxon>Xylariales</taxon>
        <taxon>Hypoxylaceae</taxon>
        <taxon>Hypoxylon</taxon>
    </lineage>
</organism>
<gene>
    <name evidence="1" type="ORF">F4821DRAFT_77350</name>
</gene>
<accession>A0ACC0DK75</accession>
<protein>
    <submittedName>
        <fullName evidence="1">Amino acid permease/ SLC12A domain-containing protein</fullName>
    </submittedName>
</protein>
<comment type="caution">
    <text evidence="1">The sequence shown here is derived from an EMBL/GenBank/DDBJ whole genome shotgun (WGS) entry which is preliminary data.</text>
</comment>
<name>A0ACC0DK75_9PEZI</name>
<reference evidence="1 2" key="1">
    <citation type="journal article" date="2022" name="New Phytol.">
        <title>Ecological generalism drives hyperdiversity of secondary metabolite gene clusters in xylarialean endophytes.</title>
        <authorList>
            <person name="Franco M.E.E."/>
            <person name="Wisecaver J.H."/>
            <person name="Arnold A.E."/>
            <person name="Ju Y.M."/>
            <person name="Slot J.C."/>
            <person name="Ahrendt S."/>
            <person name="Moore L.P."/>
            <person name="Eastman K.E."/>
            <person name="Scott K."/>
            <person name="Konkel Z."/>
            <person name="Mondo S.J."/>
            <person name="Kuo A."/>
            <person name="Hayes R.D."/>
            <person name="Haridas S."/>
            <person name="Andreopoulos B."/>
            <person name="Riley R."/>
            <person name="LaButti K."/>
            <person name="Pangilinan J."/>
            <person name="Lipzen A."/>
            <person name="Amirebrahimi M."/>
            <person name="Yan J."/>
            <person name="Adam C."/>
            <person name="Keymanesh K."/>
            <person name="Ng V."/>
            <person name="Louie K."/>
            <person name="Northen T."/>
            <person name="Drula E."/>
            <person name="Henrissat B."/>
            <person name="Hsieh H.M."/>
            <person name="Youens-Clark K."/>
            <person name="Lutzoni F."/>
            <person name="Miadlikowska J."/>
            <person name="Eastwood D.C."/>
            <person name="Hamelin R.C."/>
            <person name="Grigoriev I.V."/>
            <person name="U'Ren J.M."/>
        </authorList>
    </citation>
    <scope>NUCLEOTIDE SEQUENCE [LARGE SCALE GENOMIC DNA]</scope>
    <source>
        <strain evidence="1 2">ER1909</strain>
    </source>
</reference>
<keyword evidence="2" id="KW-1185">Reference proteome</keyword>
<proteinExistence type="predicted"/>
<sequence length="543" mass="59567">MASPNNTAAFQGSGDEVPEKRTSIGEVHHDDDDYGADTELKRSLSTRHLTMIALGSSIGMGLWLGSGLSLASGGPAGIFLGYCLAGSMIWCVSHSIGEMACVYPLPSAFVQWTGKFVDPSAAFALGWSYWFSYCITIANELQAANTVIKFWTSAVPVAAWISIWFVVIVAINVGAVTWFGEIEVVASSIKFGWIFVVIISMIVMSAGGAAYDAVGFRYWNEMAFTNGFKGFLSVMPTCIFAMSGSENSGLVAAETKNPRKSVPRAVGSIWLRLSLFYLLGSLMITINVSPKNDDLFGQEGTNASPFVIAYRDAQIPVLAHMMNAVILISVISTGSISGYGGSRTTMGLAYLDMAPKQLQKADKKGRPWYGLVPTFIIGGGLAYLNVSESGSDVFGWFSNLTSLFTLFGWGMICLSHIRFRYAWARQGRTAEELPWKSWIYPLGPWWGLIMCFLLIIVQFYLSVWPLGKSPNAVDFFANYISVIVIIVLWLGARAYFRGRWWVDIDSIELDEGRRFYKSDAELAEPKATGFKGVATKTMKAFFS</sequence>
<dbReference type="Proteomes" id="UP001497680">
    <property type="component" value="Unassembled WGS sequence"/>
</dbReference>
<evidence type="ECO:0000313" key="2">
    <source>
        <dbReference type="Proteomes" id="UP001497680"/>
    </source>
</evidence>
<dbReference type="EMBL" id="MU394281">
    <property type="protein sequence ID" value="KAI6093210.1"/>
    <property type="molecule type" value="Genomic_DNA"/>
</dbReference>